<proteinExistence type="predicted"/>
<keyword evidence="2" id="KW-0812">Transmembrane</keyword>
<dbReference type="Pfam" id="PF01040">
    <property type="entry name" value="UbiA"/>
    <property type="match status" value="1"/>
</dbReference>
<dbReference type="NCBIfam" id="NF008976">
    <property type="entry name" value="PRK12324.1-1"/>
    <property type="match status" value="1"/>
</dbReference>
<sequence>MSEEPIEHGPQLGPPKNLASGLVKALRPRQWVKNVLVLAAPMAAGTDVLTDGATMLRVLVAFVAFCLIASATYLINDALDVEADRNHPTKRFRPIAAGVVPQNLAFGLAAVLAVAAIGVSFLANWQTAVTIAVYFAIQLGYCFGLKHQAVIDICIVSSGFLIRAIAGGVAAQLPEGLSRWFLLVMAFGSLFMAAGKRYAELVYAERTGAKIRKSLQYYTATYLRFVWTLSATAVVLSYGLWALDTAPALDAGLALDTATVGGHDDNVFYSISIVPFTVAILRYAVDVDGGQAGEPEEIALGDRILQFLAVAWIACVGVAVYAF</sequence>
<organism evidence="5">
    <name type="scientific">Gordonia amarae</name>
    <dbReference type="NCBI Taxonomy" id="36821"/>
    <lineage>
        <taxon>Bacteria</taxon>
        <taxon>Bacillati</taxon>
        <taxon>Actinomycetota</taxon>
        <taxon>Actinomycetes</taxon>
        <taxon>Mycobacteriales</taxon>
        <taxon>Gordoniaceae</taxon>
        <taxon>Gordonia</taxon>
    </lineage>
</organism>
<dbReference type="AlphaFoldDB" id="A0A857L325"/>
<name>A0A857L325_9ACTN</name>
<dbReference type="GO" id="GO:0016020">
    <property type="term" value="C:membrane"/>
    <property type="evidence" value="ECO:0007669"/>
    <property type="project" value="UniProtKB-SubCell"/>
</dbReference>
<dbReference type="EMBL" id="CP045810">
    <property type="protein sequence ID" value="QHN41580.1"/>
    <property type="molecule type" value="Genomic_DNA"/>
</dbReference>
<evidence type="ECO:0000256" key="2">
    <source>
        <dbReference type="ARBA" id="ARBA00022692"/>
    </source>
</evidence>
<dbReference type="CDD" id="cd13963">
    <property type="entry name" value="PT_UbiA_2"/>
    <property type="match status" value="1"/>
</dbReference>
<dbReference type="GO" id="GO:0016765">
    <property type="term" value="F:transferase activity, transferring alkyl or aryl (other than methyl) groups"/>
    <property type="evidence" value="ECO:0007669"/>
    <property type="project" value="InterPro"/>
</dbReference>
<protein>
    <submittedName>
        <fullName evidence="5">Decaprenyl-phosphate phosphoribosyltransferase</fullName>
        <ecNumber evidence="5">2.4.2.45</ecNumber>
    </submittedName>
</protein>
<gene>
    <name evidence="5" type="ORF">GII30_22635</name>
</gene>
<dbReference type="EC" id="2.4.2.45" evidence="5"/>
<dbReference type="InterPro" id="IPR000537">
    <property type="entry name" value="UbiA_prenyltransferase"/>
</dbReference>
<keyword evidence="4" id="KW-0472">Membrane</keyword>
<evidence type="ECO:0000313" key="5">
    <source>
        <dbReference type="EMBL" id="QHN41580.1"/>
    </source>
</evidence>
<dbReference type="GO" id="GO:0016757">
    <property type="term" value="F:glycosyltransferase activity"/>
    <property type="evidence" value="ECO:0007669"/>
    <property type="project" value="UniProtKB-KW"/>
</dbReference>
<evidence type="ECO:0000256" key="3">
    <source>
        <dbReference type="ARBA" id="ARBA00022989"/>
    </source>
</evidence>
<keyword evidence="3" id="KW-1133">Transmembrane helix</keyword>
<dbReference type="RefSeq" id="WP_005183654.1">
    <property type="nucleotide sequence ID" value="NZ_CP045804.1"/>
</dbReference>
<comment type="subcellular location">
    <subcellularLocation>
        <location evidence="1">Membrane</location>
        <topology evidence="1">Multi-pass membrane protein</topology>
    </subcellularLocation>
</comment>
<accession>A0A857L325</accession>
<dbReference type="InterPro" id="IPR044878">
    <property type="entry name" value="UbiA_sf"/>
</dbReference>
<keyword evidence="5" id="KW-0808">Transferase</keyword>
<dbReference type="NCBIfam" id="NF008978">
    <property type="entry name" value="PRK12324.1-4"/>
    <property type="match status" value="1"/>
</dbReference>
<evidence type="ECO:0000256" key="4">
    <source>
        <dbReference type="ARBA" id="ARBA00023136"/>
    </source>
</evidence>
<keyword evidence="5" id="KW-0328">Glycosyltransferase</keyword>
<reference evidence="5" key="1">
    <citation type="journal article" date="2021" name="Nat. Microbiol.">
        <title>Cocultivation of an ultrasmall environmental parasitic bacterium with lytic ability against bacteria associated with wastewater foams.</title>
        <authorList>
            <person name="Batinovic S."/>
            <person name="Rose J.J.A."/>
            <person name="Ratcliffe J."/>
            <person name="Seviour R.J."/>
            <person name="Petrovski S."/>
        </authorList>
    </citation>
    <scope>NUCLEOTIDE SEQUENCE</scope>
    <source>
        <strain evidence="5">CON44</strain>
    </source>
</reference>
<evidence type="ECO:0000256" key="1">
    <source>
        <dbReference type="ARBA" id="ARBA00004141"/>
    </source>
</evidence>
<dbReference type="Gene3D" id="1.10.357.140">
    <property type="entry name" value="UbiA prenyltransferase"/>
    <property type="match status" value="1"/>
</dbReference>